<dbReference type="InterPro" id="IPR016024">
    <property type="entry name" value="ARM-type_fold"/>
</dbReference>
<dbReference type="SUPFAM" id="SSF48371">
    <property type="entry name" value="ARM repeat"/>
    <property type="match status" value="1"/>
</dbReference>
<protein>
    <submittedName>
        <fullName evidence="2">Uncharacterized protein</fullName>
    </submittedName>
</protein>
<accession>A0A0M0JYI2</accession>
<name>A0A0M0JYI2_9EUKA</name>
<evidence type="ECO:0000256" key="1">
    <source>
        <dbReference type="SAM" id="MobiDB-lite"/>
    </source>
</evidence>
<evidence type="ECO:0000313" key="3">
    <source>
        <dbReference type="Proteomes" id="UP000037460"/>
    </source>
</evidence>
<feature type="compositionally biased region" description="Basic and acidic residues" evidence="1">
    <location>
        <begin position="1"/>
        <end position="13"/>
    </location>
</feature>
<sequence length="202" mass="21467">MLAEADRSVQEAAEREEDGDAGGKKAVDPDLPVRRVALEMFSTLVQRTTPEVALRVLESEQLCTTPFALLSSSRDAQICQGAAELLLAILARDDAVAGPVRNVVEEAPEDVFSTLLPKVLDAEPREIRTTLRSLLLVLRSSTRLQAAAAKVSTAATVAGHAETCGDVVEARELRLIAEWLQAAETPSVGLAEPGAEGSTDII</sequence>
<comment type="caution">
    <text evidence="2">The sequence shown here is derived from an EMBL/GenBank/DDBJ whole genome shotgun (WGS) entry which is preliminary data.</text>
</comment>
<reference evidence="3" key="1">
    <citation type="journal article" date="2015" name="PLoS Genet.">
        <title>Genome Sequence and Transcriptome Analyses of Chrysochromulina tobin: Metabolic Tools for Enhanced Algal Fitness in the Prominent Order Prymnesiales (Haptophyceae).</title>
        <authorList>
            <person name="Hovde B.T."/>
            <person name="Deodato C.R."/>
            <person name="Hunsperger H.M."/>
            <person name="Ryken S.A."/>
            <person name="Yost W."/>
            <person name="Jha R.K."/>
            <person name="Patterson J."/>
            <person name="Monnat R.J. Jr."/>
            <person name="Barlow S.B."/>
            <person name="Starkenburg S.R."/>
            <person name="Cattolico R.A."/>
        </authorList>
    </citation>
    <scope>NUCLEOTIDE SEQUENCE</scope>
    <source>
        <strain evidence="3">CCMP291</strain>
    </source>
</reference>
<dbReference type="Proteomes" id="UP000037460">
    <property type="component" value="Unassembled WGS sequence"/>
</dbReference>
<feature type="region of interest" description="Disordered" evidence="1">
    <location>
        <begin position="1"/>
        <end position="28"/>
    </location>
</feature>
<dbReference type="EMBL" id="JWZX01001977">
    <property type="protein sequence ID" value="KOO31615.1"/>
    <property type="molecule type" value="Genomic_DNA"/>
</dbReference>
<keyword evidence="3" id="KW-1185">Reference proteome</keyword>
<dbReference type="AlphaFoldDB" id="A0A0M0JYI2"/>
<gene>
    <name evidence="2" type="ORF">Ctob_013665</name>
</gene>
<organism evidence="2 3">
    <name type="scientific">Chrysochromulina tobinii</name>
    <dbReference type="NCBI Taxonomy" id="1460289"/>
    <lineage>
        <taxon>Eukaryota</taxon>
        <taxon>Haptista</taxon>
        <taxon>Haptophyta</taxon>
        <taxon>Prymnesiophyceae</taxon>
        <taxon>Prymnesiales</taxon>
        <taxon>Chrysochromulinaceae</taxon>
        <taxon>Chrysochromulina</taxon>
    </lineage>
</organism>
<evidence type="ECO:0000313" key="2">
    <source>
        <dbReference type="EMBL" id="KOO31615.1"/>
    </source>
</evidence>
<proteinExistence type="predicted"/>